<reference evidence="2" key="2">
    <citation type="journal article" date="2014" name="ISME J.">
        <title>Microbial stratification in low pH oxic and suboxic macroscopic growths along an acid mine drainage.</title>
        <authorList>
            <person name="Mendez-Garcia C."/>
            <person name="Mesa V."/>
            <person name="Sprenger R.R."/>
            <person name="Richter M."/>
            <person name="Diez M.S."/>
            <person name="Solano J."/>
            <person name="Bargiela R."/>
            <person name="Golyshina O.V."/>
            <person name="Manteca A."/>
            <person name="Ramos J.L."/>
            <person name="Gallego J.R."/>
            <person name="Llorente I."/>
            <person name="Martins Dos Santos V.A."/>
            <person name="Jensen O.N."/>
            <person name="Pelaez A.I."/>
            <person name="Sanchez J."/>
            <person name="Ferrer M."/>
        </authorList>
    </citation>
    <scope>NUCLEOTIDE SEQUENCE</scope>
</reference>
<reference evidence="2" key="1">
    <citation type="submission" date="2013-08" db="EMBL/GenBank/DDBJ databases">
        <authorList>
            <person name="Mendez C."/>
            <person name="Richter M."/>
            <person name="Ferrer M."/>
            <person name="Sanchez J."/>
        </authorList>
    </citation>
    <scope>NUCLEOTIDE SEQUENCE</scope>
</reference>
<evidence type="ECO:0008006" key="3">
    <source>
        <dbReference type="Google" id="ProtNLM"/>
    </source>
</evidence>
<keyword evidence="1" id="KW-1133">Transmembrane helix</keyword>
<keyword evidence="1" id="KW-0812">Transmembrane</keyword>
<gene>
    <name evidence="2" type="ORF">B1A_17814</name>
</gene>
<evidence type="ECO:0000313" key="2">
    <source>
        <dbReference type="EMBL" id="EQD36680.1"/>
    </source>
</evidence>
<feature type="non-terminal residue" evidence="2">
    <location>
        <position position="42"/>
    </location>
</feature>
<sequence length="42" mass="4824">MLDFGRDTFRFLRDNARWIASGFLLTLFSSFGQTFFIGLSGN</sequence>
<dbReference type="AlphaFoldDB" id="T1A4B9"/>
<keyword evidence="1" id="KW-0472">Membrane</keyword>
<comment type="caution">
    <text evidence="2">The sequence shown here is derived from an EMBL/GenBank/DDBJ whole genome shotgun (WGS) entry which is preliminary data.</text>
</comment>
<proteinExistence type="predicted"/>
<dbReference type="EMBL" id="AUZX01013115">
    <property type="protein sequence ID" value="EQD36680.1"/>
    <property type="molecule type" value="Genomic_DNA"/>
</dbReference>
<evidence type="ECO:0000256" key="1">
    <source>
        <dbReference type="SAM" id="Phobius"/>
    </source>
</evidence>
<organism evidence="2">
    <name type="scientific">mine drainage metagenome</name>
    <dbReference type="NCBI Taxonomy" id="410659"/>
    <lineage>
        <taxon>unclassified sequences</taxon>
        <taxon>metagenomes</taxon>
        <taxon>ecological metagenomes</taxon>
    </lineage>
</organism>
<name>T1A4B9_9ZZZZ</name>
<protein>
    <recommendedName>
        <fullName evidence="3">ABC transporter permease</fullName>
    </recommendedName>
</protein>
<accession>T1A4B9</accession>
<feature type="transmembrane region" description="Helical" evidence="1">
    <location>
        <begin position="18"/>
        <end position="39"/>
    </location>
</feature>